<dbReference type="Pfam" id="PF00842">
    <property type="entry name" value="Ala_racemase_C"/>
    <property type="match status" value="1"/>
</dbReference>
<evidence type="ECO:0000256" key="4">
    <source>
        <dbReference type="ARBA" id="ARBA00023235"/>
    </source>
</evidence>
<evidence type="ECO:0000256" key="7">
    <source>
        <dbReference type="PIRSR" id="PIRSR600821-52"/>
    </source>
</evidence>
<feature type="binding site" evidence="5 7">
    <location>
        <position position="136"/>
    </location>
    <ligand>
        <name>substrate</name>
    </ligand>
</feature>
<dbReference type="GO" id="GO:0008784">
    <property type="term" value="F:alanine racemase activity"/>
    <property type="evidence" value="ECO:0007669"/>
    <property type="project" value="UniProtKB-UniRule"/>
</dbReference>
<feature type="modified residue" description="N6-(pyridoxal phosphate)lysine" evidence="5 6">
    <location>
        <position position="38"/>
    </location>
</feature>
<dbReference type="EMBL" id="CP049057">
    <property type="protein sequence ID" value="QIE59844.1"/>
    <property type="molecule type" value="Genomic_DNA"/>
</dbReference>
<keyword evidence="10" id="KW-1185">Reference proteome</keyword>
<evidence type="ECO:0000256" key="1">
    <source>
        <dbReference type="ARBA" id="ARBA00000316"/>
    </source>
</evidence>
<feature type="domain" description="Alanine racemase C-terminal" evidence="8">
    <location>
        <begin position="243"/>
        <end position="367"/>
    </location>
</feature>
<dbReference type="GO" id="GO:0005829">
    <property type="term" value="C:cytosol"/>
    <property type="evidence" value="ECO:0007669"/>
    <property type="project" value="TreeGrafter"/>
</dbReference>
<dbReference type="KEGG" id="mgel:G5B37_09780"/>
<comment type="cofactor">
    <cofactor evidence="2 5 6">
        <name>pyridoxal 5'-phosphate</name>
        <dbReference type="ChEBI" id="CHEBI:597326"/>
    </cofactor>
</comment>
<evidence type="ECO:0000259" key="8">
    <source>
        <dbReference type="SMART" id="SM01005"/>
    </source>
</evidence>
<dbReference type="PANTHER" id="PTHR30511:SF0">
    <property type="entry name" value="ALANINE RACEMASE, CATABOLIC-RELATED"/>
    <property type="match status" value="1"/>
</dbReference>
<evidence type="ECO:0000256" key="2">
    <source>
        <dbReference type="ARBA" id="ARBA00001933"/>
    </source>
</evidence>
<dbReference type="HAMAP" id="MF_01201">
    <property type="entry name" value="Ala_racemase"/>
    <property type="match status" value="1"/>
</dbReference>
<evidence type="ECO:0000256" key="3">
    <source>
        <dbReference type="ARBA" id="ARBA00022898"/>
    </source>
</evidence>
<comment type="catalytic activity">
    <reaction evidence="1 5">
        <text>L-alanine = D-alanine</text>
        <dbReference type="Rhea" id="RHEA:20249"/>
        <dbReference type="ChEBI" id="CHEBI:57416"/>
        <dbReference type="ChEBI" id="CHEBI:57972"/>
        <dbReference type="EC" id="5.1.1.1"/>
    </reaction>
</comment>
<dbReference type="FunFam" id="3.20.20.10:FF:000002">
    <property type="entry name" value="Alanine racemase"/>
    <property type="match status" value="1"/>
</dbReference>
<dbReference type="InterPro" id="IPR001608">
    <property type="entry name" value="Ala_racemase_N"/>
</dbReference>
<dbReference type="Pfam" id="PF01168">
    <property type="entry name" value="Ala_racemase_N"/>
    <property type="match status" value="1"/>
</dbReference>
<dbReference type="SUPFAM" id="SSF51419">
    <property type="entry name" value="PLP-binding barrel"/>
    <property type="match status" value="1"/>
</dbReference>
<keyword evidence="4 5" id="KW-0413">Isomerase</keyword>
<dbReference type="InterPro" id="IPR011079">
    <property type="entry name" value="Ala_racemase_C"/>
</dbReference>
<dbReference type="InterPro" id="IPR009006">
    <property type="entry name" value="Ala_racemase/Decarboxylase_C"/>
</dbReference>
<organism evidence="9 10">
    <name type="scientific">Rasiella rasia</name>
    <dbReference type="NCBI Taxonomy" id="2744027"/>
    <lineage>
        <taxon>Bacteria</taxon>
        <taxon>Pseudomonadati</taxon>
        <taxon>Bacteroidota</taxon>
        <taxon>Flavobacteriia</taxon>
        <taxon>Flavobacteriales</taxon>
        <taxon>Flavobacteriaceae</taxon>
        <taxon>Rasiella</taxon>
    </lineage>
</organism>
<dbReference type="RefSeq" id="WP_164679856.1">
    <property type="nucleotide sequence ID" value="NZ_CP049057.1"/>
</dbReference>
<sequence>MGKFKETVLEIDLTALAHNYKYLRSKINSETKLLAVVKAFGYGSESVAVAKELENLGVNYFAVAYVAEGVVLRDAGIRTPILVLHPQPVNFPTLIERCLEPSIYSFRILKEFIAVAETKKQQDYPVHLKFNTGLNRLGFLENDVPSILSALKKTSALKTKSLFSHLVASEDPSEKEFTHTQIERFKNISAAIALELGYKPMLHQSNTSGVLNYPEAHFTMVRTGIGLFGFGNSTKENAHLKPVATLKSVISQIHHIQPGETVGYNRAYTATKLERTATLPIGHADGISRAFGNGKGWVTIAGKKAPIVGNVCMDMLMVNVTEIDCKEGDEVIIFDQNTTAEDLSEAIHSISYEMLTAISQRVKRVIRRN</sequence>
<dbReference type="Proteomes" id="UP000505306">
    <property type="component" value="Chromosome"/>
</dbReference>
<dbReference type="EC" id="5.1.1.1" evidence="5"/>
<dbReference type="Gene3D" id="2.40.37.10">
    <property type="entry name" value="Lyase, Ornithine Decarboxylase, Chain A, domain 1"/>
    <property type="match status" value="1"/>
</dbReference>
<comment type="function">
    <text evidence="5">Catalyzes the interconversion of L-alanine and D-alanine. May also act on other amino acids.</text>
</comment>
<dbReference type="CDD" id="cd00430">
    <property type="entry name" value="PLPDE_III_AR"/>
    <property type="match status" value="1"/>
</dbReference>
<evidence type="ECO:0000256" key="6">
    <source>
        <dbReference type="PIRSR" id="PIRSR600821-50"/>
    </source>
</evidence>
<dbReference type="InterPro" id="IPR000821">
    <property type="entry name" value="Ala_racemase"/>
</dbReference>
<dbReference type="AlphaFoldDB" id="A0A6G6GMU3"/>
<reference evidence="9 10" key="1">
    <citation type="submission" date="2020-02" db="EMBL/GenBank/DDBJ databases">
        <title>Complete genome sequence of Flavobacteriaceae bacterium.</title>
        <authorList>
            <person name="Kim S.-J."/>
            <person name="Kim Y.-S."/>
            <person name="Kim K.-H."/>
        </authorList>
    </citation>
    <scope>NUCLEOTIDE SEQUENCE [LARGE SCALE GENOMIC DNA]</scope>
    <source>
        <strain evidence="9 10">RR4-40</strain>
    </source>
</reference>
<dbReference type="SUPFAM" id="SSF50621">
    <property type="entry name" value="Alanine racemase C-terminal domain-like"/>
    <property type="match status" value="1"/>
</dbReference>
<dbReference type="Gene3D" id="3.20.20.10">
    <property type="entry name" value="Alanine racemase"/>
    <property type="match status" value="1"/>
</dbReference>
<name>A0A6G6GMU3_9FLAO</name>
<dbReference type="GO" id="GO:0030170">
    <property type="term" value="F:pyridoxal phosphate binding"/>
    <property type="evidence" value="ECO:0007669"/>
    <property type="project" value="UniProtKB-UniRule"/>
</dbReference>
<dbReference type="SMART" id="SM01005">
    <property type="entry name" value="Ala_racemase_C"/>
    <property type="match status" value="1"/>
</dbReference>
<dbReference type="UniPathway" id="UPA00042">
    <property type="reaction ID" value="UER00497"/>
</dbReference>
<dbReference type="GO" id="GO:0030632">
    <property type="term" value="P:D-alanine biosynthetic process"/>
    <property type="evidence" value="ECO:0007669"/>
    <property type="project" value="UniProtKB-UniRule"/>
</dbReference>
<dbReference type="PANTHER" id="PTHR30511">
    <property type="entry name" value="ALANINE RACEMASE"/>
    <property type="match status" value="1"/>
</dbReference>
<proteinExistence type="inferred from homology"/>
<evidence type="ECO:0000313" key="9">
    <source>
        <dbReference type="EMBL" id="QIE59844.1"/>
    </source>
</evidence>
<comment type="pathway">
    <text evidence="5">Amino-acid biosynthesis; D-alanine biosynthesis; D-alanine from L-alanine: step 1/1.</text>
</comment>
<dbReference type="NCBIfam" id="TIGR00492">
    <property type="entry name" value="alr"/>
    <property type="match status" value="1"/>
</dbReference>
<feature type="active site" description="Proton acceptor; specific for L-alanine" evidence="5">
    <location>
        <position position="264"/>
    </location>
</feature>
<dbReference type="PRINTS" id="PR00992">
    <property type="entry name" value="ALARACEMASE"/>
</dbReference>
<comment type="similarity">
    <text evidence="5">Belongs to the alanine racemase family.</text>
</comment>
<accession>A0A6G6GMU3</accession>
<keyword evidence="3 5" id="KW-0663">Pyridoxal phosphate</keyword>
<protein>
    <recommendedName>
        <fullName evidence="5">Alanine racemase</fullName>
        <ecNumber evidence="5">5.1.1.1</ecNumber>
    </recommendedName>
</protein>
<evidence type="ECO:0000256" key="5">
    <source>
        <dbReference type="HAMAP-Rule" id="MF_01201"/>
    </source>
</evidence>
<feature type="binding site" evidence="5 7">
    <location>
        <position position="313"/>
    </location>
    <ligand>
        <name>substrate</name>
    </ligand>
</feature>
<dbReference type="InterPro" id="IPR029066">
    <property type="entry name" value="PLP-binding_barrel"/>
</dbReference>
<feature type="active site" description="Proton acceptor; specific for D-alanine" evidence="5">
    <location>
        <position position="38"/>
    </location>
</feature>
<gene>
    <name evidence="9" type="primary">alr</name>
    <name evidence="9" type="ORF">G5B37_09780</name>
</gene>
<evidence type="ECO:0000313" key="10">
    <source>
        <dbReference type="Proteomes" id="UP000505306"/>
    </source>
</evidence>